<keyword evidence="3" id="KW-0677">Repeat</keyword>
<dbReference type="OrthoDB" id="427795at2759"/>
<protein>
    <recommendedName>
        <fullName evidence="8">Histone-binding protein RBBP4-like N-terminal domain-containing protein</fullName>
    </recommendedName>
</protein>
<evidence type="ECO:0000256" key="3">
    <source>
        <dbReference type="ARBA" id="ARBA00022737"/>
    </source>
</evidence>
<dbReference type="AlphaFoldDB" id="A0A5E8B3W6"/>
<feature type="compositionally biased region" description="Low complexity" evidence="7">
    <location>
        <begin position="362"/>
        <end position="377"/>
    </location>
</feature>
<keyword evidence="10" id="KW-1185">Reference proteome</keyword>
<keyword evidence="2 6" id="KW-0853">WD repeat</keyword>
<sequence>MGTSDDLLAKLLAMKAQEKPADKDVSMPDKSALEQETRLNQRIINEEYKIWKKNVPFLYDFFSANALESPSPFVQWLPKADEPLNAQARYSTHRLFLGTHGPVERLVFAELDLPTGPFSRPPIVPAHAKLTGVLSSVAFNTTNAAPLSADAATAARKFRIQHAYRHYNPTDPAPAFAALASSGGATLNTRNPAQFAAFATHGDIVVYNVGKDPAATDSAAQLVLVGGHSVAGSALDWATGSATKPGSALVSGAADGSVALWDVNASPAVPPIRRRIGLNGDKEETLAVSINTPVPVVQPVAVAEQLHAAAVTAVAWDPHIASVFGTASADGSLCIVDTRTSIADPVARVANAHVYAVSAGGSAAASAENEKPSSSSSSGGGRGSRSSGKLTPEPGSSKRGGSSTSVATPAPPPPPEPEYISGAVNSLAFNPHNEYVLATAGADGEVHVWDMRMLGEPKPVFALNGHVGGDAVVVRWSPHHESVLASGGLDRRVLLWDLARVDVDSEDGAAGDLEDGPPELLFMHGGHTAPIADVAWHPTVPWVVASACEDNIVQVWKPADHVTAVTEAMFDGGETEAEEED</sequence>
<feature type="repeat" description="WD" evidence="6">
    <location>
        <begin position="421"/>
        <end position="452"/>
    </location>
</feature>
<dbReference type="InterPro" id="IPR050459">
    <property type="entry name" value="WD_repeat_RBAP46/RBAP48/MSI1"/>
</dbReference>
<dbReference type="PANTHER" id="PTHR22850">
    <property type="entry name" value="WD40 REPEAT FAMILY"/>
    <property type="match status" value="1"/>
</dbReference>
<feature type="domain" description="Histone-binding protein RBBP4-like N-terminal" evidence="8">
    <location>
        <begin position="46"/>
        <end position="114"/>
    </location>
</feature>
<dbReference type="InterPro" id="IPR019775">
    <property type="entry name" value="WD40_repeat_CS"/>
</dbReference>
<evidence type="ECO:0000256" key="5">
    <source>
        <dbReference type="ARBA" id="ARBA00023242"/>
    </source>
</evidence>
<proteinExistence type="predicted"/>
<feature type="repeat" description="WD" evidence="6">
    <location>
        <begin position="474"/>
        <end position="498"/>
    </location>
</feature>
<keyword evidence="4" id="KW-0156">Chromatin regulator</keyword>
<dbReference type="GO" id="GO:0005634">
    <property type="term" value="C:nucleus"/>
    <property type="evidence" value="ECO:0007669"/>
    <property type="project" value="UniProtKB-SubCell"/>
</dbReference>
<dbReference type="PRINTS" id="PR00320">
    <property type="entry name" value="GPROTEINBRPT"/>
</dbReference>
<dbReference type="EMBL" id="CABVLU010000001">
    <property type="protein sequence ID" value="VVT44333.1"/>
    <property type="molecule type" value="Genomic_DNA"/>
</dbReference>
<keyword evidence="5" id="KW-0539">Nucleus</keyword>
<dbReference type="PROSITE" id="PS50082">
    <property type="entry name" value="WD_REPEATS_2"/>
    <property type="match status" value="4"/>
</dbReference>
<comment type="subcellular location">
    <subcellularLocation>
        <location evidence="1">Nucleus</location>
    </subcellularLocation>
</comment>
<dbReference type="RefSeq" id="XP_031850996.1">
    <property type="nucleotide sequence ID" value="XM_031995105.1"/>
</dbReference>
<dbReference type="GeneID" id="43579205"/>
<evidence type="ECO:0000256" key="4">
    <source>
        <dbReference type="ARBA" id="ARBA00022853"/>
    </source>
</evidence>
<evidence type="ECO:0000256" key="2">
    <source>
        <dbReference type="ARBA" id="ARBA00022574"/>
    </source>
</evidence>
<dbReference type="Pfam" id="PF00400">
    <property type="entry name" value="WD40"/>
    <property type="match status" value="3"/>
</dbReference>
<feature type="region of interest" description="Disordered" evidence="7">
    <location>
        <begin position="362"/>
        <end position="422"/>
    </location>
</feature>
<dbReference type="SMART" id="SM00320">
    <property type="entry name" value="WD40"/>
    <property type="match status" value="5"/>
</dbReference>
<dbReference type="GO" id="GO:0006325">
    <property type="term" value="P:chromatin organization"/>
    <property type="evidence" value="ECO:0007669"/>
    <property type="project" value="UniProtKB-KW"/>
</dbReference>
<feature type="repeat" description="WD" evidence="6">
    <location>
        <begin position="524"/>
        <end position="557"/>
    </location>
</feature>
<evidence type="ECO:0000256" key="1">
    <source>
        <dbReference type="ARBA" id="ARBA00004123"/>
    </source>
</evidence>
<dbReference type="Proteomes" id="UP000398389">
    <property type="component" value="Unassembled WGS sequence"/>
</dbReference>
<dbReference type="InterPro" id="IPR036322">
    <property type="entry name" value="WD40_repeat_dom_sf"/>
</dbReference>
<reference evidence="9 10" key="1">
    <citation type="submission" date="2019-09" db="EMBL/GenBank/DDBJ databases">
        <authorList>
            <person name="Brejova B."/>
        </authorList>
    </citation>
    <scope>NUCLEOTIDE SEQUENCE [LARGE SCALE GENOMIC DNA]</scope>
</reference>
<dbReference type="InterPro" id="IPR020472">
    <property type="entry name" value="WD40_PAC1"/>
</dbReference>
<feature type="repeat" description="WD" evidence="6">
    <location>
        <begin position="225"/>
        <end position="271"/>
    </location>
</feature>
<evidence type="ECO:0000313" key="10">
    <source>
        <dbReference type="Proteomes" id="UP000398389"/>
    </source>
</evidence>
<evidence type="ECO:0000259" key="8">
    <source>
        <dbReference type="Pfam" id="PF12265"/>
    </source>
</evidence>
<dbReference type="Pfam" id="PF12265">
    <property type="entry name" value="CAF1C_H4-bd"/>
    <property type="match status" value="1"/>
</dbReference>
<organism evidence="9 10">
    <name type="scientific">Magnusiomyces paraingens</name>
    <dbReference type="NCBI Taxonomy" id="2606893"/>
    <lineage>
        <taxon>Eukaryota</taxon>
        <taxon>Fungi</taxon>
        <taxon>Dikarya</taxon>
        <taxon>Ascomycota</taxon>
        <taxon>Saccharomycotina</taxon>
        <taxon>Dipodascomycetes</taxon>
        <taxon>Dipodascales</taxon>
        <taxon>Dipodascaceae</taxon>
        <taxon>Magnusiomyces</taxon>
    </lineage>
</organism>
<evidence type="ECO:0000256" key="6">
    <source>
        <dbReference type="PROSITE-ProRule" id="PRU00221"/>
    </source>
</evidence>
<dbReference type="InterPro" id="IPR022052">
    <property type="entry name" value="Histone-bd_RBBP4-like_N"/>
</dbReference>
<name>A0A5E8B3W6_9ASCO</name>
<evidence type="ECO:0000313" key="9">
    <source>
        <dbReference type="EMBL" id="VVT44333.1"/>
    </source>
</evidence>
<gene>
    <name evidence="9" type="ORF">SAPINGB_P000381</name>
</gene>
<dbReference type="SUPFAM" id="SSF50978">
    <property type="entry name" value="WD40 repeat-like"/>
    <property type="match status" value="1"/>
</dbReference>
<dbReference type="Gene3D" id="2.130.10.10">
    <property type="entry name" value="YVTN repeat-like/Quinoprotein amine dehydrogenase"/>
    <property type="match status" value="1"/>
</dbReference>
<dbReference type="PROSITE" id="PS00678">
    <property type="entry name" value="WD_REPEATS_1"/>
    <property type="match status" value="2"/>
</dbReference>
<accession>A0A5E8B3W6</accession>
<dbReference type="InterPro" id="IPR015943">
    <property type="entry name" value="WD40/YVTN_repeat-like_dom_sf"/>
</dbReference>
<evidence type="ECO:0000256" key="7">
    <source>
        <dbReference type="SAM" id="MobiDB-lite"/>
    </source>
</evidence>
<dbReference type="InterPro" id="IPR001680">
    <property type="entry name" value="WD40_rpt"/>
</dbReference>